<keyword evidence="4" id="KW-1185">Reference proteome</keyword>
<dbReference type="Pfam" id="PF13347">
    <property type="entry name" value="MFS_2"/>
    <property type="match status" value="1"/>
</dbReference>
<feature type="transmembrane region" description="Helical" evidence="3">
    <location>
        <begin position="20"/>
        <end position="41"/>
    </location>
</feature>
<keyword evidence="3" id="KW-1133">Transmembrane helix</keyword>
<dbReference type="Proteomes" id="UP000515163">
    <property type="component" value="Unplaced"/>
</dbReference>
<dbReference type="InterPro" id="IPR039672">
    <property type="entry name" value="MFS_2"/>
</dbReference>
<comment type="similarity">
    <text evidence="1">Belongs to the major facilitator superfamily.</text>
</comment>
<keyword evidence="3" id="KW-0812">Transmembrane</keyword>
<feature type="transmembrane region" description="Helical" evidence="3">
    <location>
        <begin position="350"/>
        <end position="372"/>
    </location>
</feature>
<feature type="transmembrane region" description="Helical" evidence="3">
    <location>
        <begin position="120"/>
        <end position="141"/>
    </location>
</feature>
<feature type="region of interest" description="Disordered" evidence="2">
    <location>
        <begin position="475"/>
        <end position="520"/>
    </location>
</feature>
<dbReference type="RefSeq" id="XP_031559707.1">
    <property type="nucleotide sequence ID" value="XM_031703847.1"/>
</dbReference>
<dbReference type="InParanoid" id="A0A6P8I457"/>
<feature type="transmembrane region" description="Helical" evidence="3">
    <location>
        <begin position="202"/>
        <end position="222"/>
    </location>
</feature>
<evidence type="ECO:0000256" key="2">
    <source>
        <dbReference type="SAM" id="MobiDB-lite"/>
    </source>
</evidence>
<accession>A0A6P8I457</accession>
<dbReference type="OrthoDB" id="5953442at2759"/>
<keyword evidence="3" id="KW-0472">Membrane</keyword>
<dbReference type="GO" id="GO:0015293">
    <property type="term" value="F:symporter activity"/>
    <property type="evidence" value="ECO:0007669"/>
    <property type="project" value="InterPro"/>
</dbReference>
<evidence type="ECO:0000313" key="4">
    <source>
        <dbReference type="Proteomes" id="UP000515163"/>
    </source>
</evidence>
<sequence length="520" mass="57473">MEGSSLVSEKLSFRVKFCYGVGHILNDLCASMWFTYLLLFLHKVVKFSNTMAGTLLLIGQVVDAISTPLVGIESDRTGNCKYGRRKIWHLVGVVCVALSFPFIFNLCVSCASSSPSIAALFIYYTPFVMIFQFGWAATQISHLALIPELTNDEQEKCSLNAIRYGFTVVSNILTFCVVWIFLRSMASDSTKVSNGDSEAFMYVVIVLLFVGLLFMLIFHVGIREPFRNCSHEMASSGNMRSSSSWKMWFKKVQFYQVALLYMSTRLVVNLSQVYLPIYVTETLQLHKEFIAVMPLVVYTSGFIATFFAKPFNQFLGRKVTFSIGLVVVIGVCISFFFLNNTVHHVQMYMYAASIGLGIGGSTMLITVLAIIADLIGDNKETGAFVYGAMSFVDKLSNGIAVQVIQIEHPCAGSAVCCGGCSKYYKIIMSYVVGGAAVLALLSLLTLFKTKIGHFEKEKKMKTCAAQRRLLHNDPSISTTVSRSNGPSKNGPLIPYEPQGHPKYGAIECQKSSPNSSIQSH</sequence>
<protein>
    <submittedName>
        <fullName evidence="5">Major facilitator superfamily domain-containing protein 12-like</fullName>
    </submittedName>
</protein>
<feature type="transmembrane region" description="Helical" evidence="3">
    <location>
        <begin position="427"/>
        <end position="447"/>
    </location>
</feature>
<dbReference type="GeneID" id="116295889"/>
<feature type="transmembrane region" description="Helical" evidence="3">
    <location>
        <begin position="87"/>
        <end position="108"/>
    </location>
</feature>
<evidence type="ECO:0000256" key="1">
    <source>
        <dbReference type="ARBA" id="ARBA00008335"/>
    </source>
</evidence>
<dbReference type="AlphaFoldDB" id="A0A6P8I457"/>
<gene>
    <name evidence="5" type="primary">LOC116295889</name>
</gene>
<dbReference type="CDD" id="cd17491">
    <property type="entry name" value="MFS_MFSD12"/>
    <property type="match status" value="1"/>
</dbReference>
<dbReference type="InterPro" id="IPR036259">
    <property type="entry name" value="MFS_trans_sf"/>
</dbReference>
<dbReference type="FunCoup" id="A0A6P8I457">
    <property type="interactions" value="407"/>
</dbReference>
<reference evidence="5" key="1">
    <citation type="submission" date="2025-08" db="UniProtKB">
        <authorList>
            <consortium name="RefSeq"/>
        </authorList>
    </citation>
    <scope>IDENTIFICATION</scope>
    <source>
        <tissue evidence="5">Tentacle</tissue>
    </source>
</reference>
<feature type="transmembrane region" description="Helical" evidence="3">
    <location>
        <begin position="161"/>
        <end position="182"/>
    </location>
</feature>
<evidence type="ECO:0000256" key="3">
    <source>
        <dbReference type="SAM" id="Phobius"/>
    </source>
</evidence>
<feature type="transmembrane region" description="Helical" evidence="3">
    <location>
        <begin position="254"/>
        <end position="277"/>
    </location>
</feature>
<dbReference type="GO" id="GO:0008643">
    <property type="term" value="P:carbohydrate transport"/>
    <property type="evidence" value="ECO:0007669"/>
    <property type="project" value="InterPro"/>
</dbReference>
<dbReference type="FunFam" id="1.20.1250.20:FF:000431">
    <property type="entry name" value="Predicted protein"/>
    <property type="match status" value="1"/>
</dbReference>
<feature type="transmembrane region" description="Helical" evidence="3">
    <location>
        <begin position="289"/>
        <end position="307"/>
    </location>
</feature>
<dbReference type="FunFam" id="1.20.1250.20:FF:000206">
    <property type="entry name" value="Major facilitator superfamily domain containing 12"/>
    <property type="match status" value="1"/>
</dbReference>
<feature type="transmembrane region" description="Helical" evidence="3">
    <location>
        <begin position="319"/>
        <end position="338"/>
    </location>
</feature>
<organism evidence="4 5">
    <name type="scientific">Actinia tenebrosa</name>
    <name type="common">Australian red waratah sea anemone</name>
    <dbReference type="NCBI Taxonomy" id="6105"/>
    <lineage>
        <taxon>Eukaryota</taxon>
        <taxon>Metazoa</taxon>
        <taxon>Cnidaria</taxon>
        <taxon>Anthozoa</taxon>
        <taxon>Hexacorallia</taxon>
        <taxon>Actiniaria</taxon>
        <taxon>Actiniidae</taxon>
        <taxon>Actinia</taxon>
    </lineage>
</organism>
<dbReference type="SUPFAM" id="SSF103473">
    <property type="entry name" value="MFS general substrate transporter"/>
    <property type="match status" value="1"/>
</dbReference>
<feature type="compositionally biased region" description="Polar residues" evidence="2">
    <location>
        <begin position="475"/>
        <end position="487"/>
    </location>
</feature>
<proteinExistence type="inferred from homology"/>
<dbReference type="GO" id="GO:0005886">
    <property type="term" value="C:plasma membrane"/>
    <property type="evidence" value="ECO:0007669"/>
    <property type="project" value="TreeGrafter"/>
</dbReference>
<dbReference type="Gene3D" id="1.20.1250.20">
    <property type="entry name" value="MFS general substrate transporter like domains"/>
    <property type="match status" value="2"/>
</dbReference>
<dbReference type="PANTHER" id="PTHR11328">
    <property type="entry name" value="MAJOR FACILITATOR SUPERFAMILY DOMAIN-CONTAINING PROTEIN"/>
    <property type="match status" value="1"/>
</dbReference>
<dbReference type="KEGG" id="aten:116295889"/>
<dbReference type="PANTHER" id="PTHR11328:SF28">
    <property type="entry name" value="MAJOR FACILITATOR SUPERFAMILY DOMAIN-CONTAINING PROTEIN 12"/>
    <property type="match status" value="1"/>
</dbReference>
<feature type="compositionally biased region" description="Polar residues" evidence="2">
    <location>
        <begin position="509"/>
        <end position="520"/>
    </location>
</feature>
<name>A0A6P8I457_ACTTE</name>
<evidence type="ECO:0000313" key="5">
    <source>
        <dbReference type="RefSeq" id="XP_031559707.1"/>
    </source>
</evidence>